<accession>A0A653A3S4</accession>
<dbReference type="SFLD" id="SFLDG01082">
    <property type="entry name" value="B12-binding_domain_containing"/>
    <property type="match status" value="1"/>
</dbReference>
<dbReference type="GO" id="GO:0003824">
    <property type="term" value="F:catalytic activity"/>
    <property type="evidence" value="ECO:0007669"/>
    <property type="project" value="InterPro"/>
</dbReference>
<keyword evidence="5" id="KW-0411">Iron-sulfur</keyword>
<evidence type="ECO:0000256" key="4">
    <source>
        <dbReference type="ARBA" id="ARBA00023004"/>
    </source>
</evidence>
<dbReference type="InterPro" id="IPR006158">
    <property type="entry name" value="Cobalamin-bd"/>
</dbReference>
<dbReference type="AlphaFoldDB" id="A0A653A3S4"/>
<evidence type="ECO:0000259" key="7">
    <source>
        <dbReference type="PROSITE" id="PS51332"/>
    </source>
</evidence>
<keyword evidence="2" id="KW-0949">S-adenosyl-L-methionine</keyword>
<feature type="domain" description="B12-binding" evidence="7">
    <location>
        <begin position="9"/>
        <end position="189"/>
    </location>
</feature>
<dbReference type="Pfam" id="PF02310">
    <property type="entry name" value="B12-binding"/>
    <property type="match status" value="1"/>
</dbReference>
<dbReference type="InterPro" id="IPR058240">
    <property type="entry name" value="rSAM_sf"/>
</dbReference>
<protein>
    <submittedName>
        <fullName evidence="9">Radical SAM domain protein</fullName>
    </submittedName>
</protein>
<dbReference type="GO" id="GO:0005829">
    <property type="term" value="C:cytosol"/>
    <property type="evidence" value="ECO:0007669"/>
    <property type="project" value="TreeGrafter"/>
</dbReference>
<evidence type="ECO:0000256" key="3">
    <source>
        <dbReference type="ARBA" id="ARBA00022723"/>
    </source>
</evidence>
<dbReference type="Pfam" id="PF04055">
    <property type="entry name" value="Radical_SAM"/>
    <property type="match status" value="1"/>
</dbReference>
<keyword evidence="4" id="KW-0408">Iron</keyword>
<dbReference type="Gene3D" id="3.80.30.20">
    <property type="entry name" value="tm_1862 like domain"/>
    <property type="match status" value="1"/>
</dbReference>
<evidence type="ECO:0000256" key="2">
    <source>
        <dbReference type="ARBA" id="ARBA00022691"/>
    </source>
</evidence>
<comment type="cofactor">
    <cofactor evidence="1">
        <name>[4Fe-4S] cluster</name>
        <dbReference type="ChEBI" id="CHEBI:49883"/>
    </cofactor>
</comment>
<dbReference type="InterPro" id="IPR007197">
    <property type="entry name" value="rSAM"/>
</dbReference>
<evidence type="ECO:0000256" key="6">
    <source>
        <dbReference type="SAM" id="MobiDB-lite"/>
    </source>
</evidence>
<evidence type="ECO:0000313" key="9">
    <source>
        <dbReference type="EMBL" id="VBB42690.1"/>
    </source>
</evidence>
<dbReference type="EMBL" id="UPXX01000014">
    <property type="protein sequence ID" value="VBB42690.1"/>
    <property type="molecule type" value="Genomic_DNA"/>
</dbReference>
<dbReference type="GO" id="GO:0051536">
    <property type="term" value="F:iron-sulfur cluster binding"/>
    <property type="evidence" value="ECO:0007669"/>
    <property type="project" value="UniProtKB-KW"/>
</dbReference>
<dbReference type="GO" id="GO:0046872">
    <property type="term" value="F:metal ion binding"/>
    <property type="evidence" value="ECO:0007669"/>
    <property type="project" value="UniProtKB-KW"/>
</dbReference>
<evidence type="ECO:0000259" key="8">
    <source>
        <dbReference type="PROSITE" id="PS51918"/>
    </source>
</evidence>
<dbReference type="InterPro" id="IPR006638">
    <property type="entry name" value="Elp3/MiaA/NifB-like_rSAM"/>
</dbReference>
<dbReference type="CDD" id="cd01335">
    <property type="entry name" value="Radical_SAM"/>
    <property type="match status" value="1"/>
</dbReference>
<dbReference type="SMART" id="SM00729">
    <property type="entry name" value="Elp3"/>
    <property type="match status" value="1"/>
</dbReference>
<feature type="domain" description="Radical SAM core" evidence="8">
    <location>
        <begin position="205"/>
        <end position="446"/>
    </location>
</feature>
<proteinExistence type="predicted"/>
<sequence length="469" mass="51786">MGPTLVLINPWIHDFAAYDLWAKPLGLLTLAAALRRSGYRIHLIDCLDVHHPSLLEGEGTSAVKRRLYGTGKYPRLEIPKPACLSFVTRPYSRYGISPAAFQADLAALPEPDAILVTSLMTYWYPGVKAAIAAARAVHPKAPVILGGIYARLCRRHAAATSGADHVICEDDPQALIALLTRLGLPPPPASVRKQPLHPYPAFDLLHGLDYICLLASRGCPYRCRYCAGPFLNPRTARREAQDVVDEIRYWSREMGVVDMAFYDDALLAGPRDSIRSLLEGIAGEAPGVRFHTPNALHVREITRETAFLMRQAGFRTIRLGLESADFSDRRMDEKVRQGEFERAVENLLYAGFQGTEIGAYLLAGLPGQTGEAVHAALSLVEKAGVMPFISEYSPIPHTALWEAARASSAYDLAGEPLFHNNTLLPCWDARERARLPELRGRLRTIRESVRDRSARPPHAVTAEADFRSG</sequence>
<dbReference type="PROSITE" id="PS51332">
    <property type="entry name" value="B12_BINDING"/>
    <property type="match status" value="1"/>
</dbReference>
<keyword evidence="3" id="KW-0479">Metal-binding</keyword>
<dbReference type="PROSITE" id="PS51918">
    <property type="entry name" value="RADICAL_SAM"/>
    <property type="match status" value="1"/>
</dbReference>
<dbReference type="InterPro" id="IPR023404">
    <property type="entry name" value="rSAM_horseshoe"/>
</dbReference>
<dbReference type="GO" id="GO:0031419">
    <property type="term" value="F:cobalamin binding"/>
    <property type="evidence" value="ECO:0007669"/>
    <property type="project" value="InterPro"/>
</dbReference>
<name>A0A653A3S4_UNCDX</name>
<feature type="region of interest" description="Disordered" evidence="6">
    <location>
        <begin position="449"/>
        <end position="469"/>
    </location>
</feature>
<evidence type="ECO:0000256" key="5">
    <source>
        <dbReference type="ARBA" id="ARBA00023014"/>
    </source>
</evidence>
<dbReference type="SUPFAM" id="SSF102114">
    <property type="entry name" value="Radical SAM enzymes"/>
    <property type="match status" value="1"/>
</dbReference>
<organism evidence="9">
    <name type="scientific">Uncultured Desulfatiglans sp</name>
    <dbReference type="NCBI Taxonomy" id="1748965"/>
    <lineage>
        <taxon>Bacteria</taxon>
        <taxon>Pseudomonadati</taxon>
        <taxon>Thermodesulfobacteriota</taxon>
        <taxon>Desulfobacteria</taxon>
        <taxon>Desulfatiglandales</taxon>
        <taxon>Desulfatiglandaceae</taxon>
        <taxon>Desulfatiglans</taxon>
        <taxon>environmental samples</taxon>
    </lineage>
</organism>
<dbReference type="PANTHER" id="PTHR43409">
    <property type="entry name" value="ANAEROBIC MAGNESIUM-PROTOPORPHYRIN IX MONOMETHYL ESTER CYCLASE-RELATED"/>
    <property type="match status" value="1"/>
</dbReference>
<reference evidence="9" key="1">
    <citation type="submission" date="2018-07" db="EMBL/GenBank/DDBJ databases">
        <authorList>
            <consortium name="Genoscope - CEA"/>
            <person name="William W."/>
        </authorList>
    </citation>
    <scope>NUCLEOTIDE SEQUENCE</scope>
    <source>
        <strain evidence="9">IK1</strain>
    </source>
</reference>
<gene>
    <name evidence="9" type="ORF">TRIP_B210012</name>
</gene>
<evidence type="ECO:0000256" key="1">
    <source>
        <dbReference type="ARBA" id="ARBA00001966"/>
    </source>
</evidence>
<dbReference type="SFLD" id="SFLDS00029">
    <property type="entry name" value="Radical_SAM"/>
    <property type="match status" value="1"/>
</dbReference>
<dbReference type="InterPro" id="IPR051198">
    <property type="entry name" value="BchE-like"/>
</dbReference>
<dbReference type="PANTHER" id="PTHR43409:SF15">
    <property type="entry name" value="PUTATIVE-RELATED"/>
    <property type="match status" value="1"/>
</dbReference>